<name>A0A942YGA8_9BACI</name>
<sequence length="153" mass="17731">MNWTAKDVHVYTTEREYIDTAIIPLMPVILDGGIKRAAEQGEFIQLLSMHLERQFRGRTLMLPPFAYVKDPKEIIEELESWSNKANQAGFSYVFYLTSDSKWQSLNESCNGTLIYMPSIPLEHMDEQHKHSVIDNQLKSLIGEIINAWQRTND</sequence>
<evidence type="ECO:0000313" key="2">
    <source>
        <dbReference type="Proteomes" id="UP000681414"/>
    </source>
</evidence>
<proteinExistence type="predicted"/>
<dbReference type="AlphaFoldDB" id="A0A942YGA8"/>
<accession>A0A942YGA8</accession>
<keyword evidence="2" id="KW-1185">Reference proteome</keyword>
<dbReference type="InterPro" id="IPR019615">
    <property type="entry name" value="DUF2487"/>
</dbReference>
<organism evidence="1 2">
    <name type="scientific">Lederbergia citri</name>
    <dbReference type="NCBI Taxonomy" id="2833580"/>
    <lineage>
        <taxon>Bacteria</taxon>
        <taxon>Bacillati</taxon>
        <taxon>Bacillota</taxon>
        <taxon>Bacilli</taxon>
        <taxon>Bacillales</taxon>
        <taxon>Bacillaceae</taxon>
        <taxon>Lederbergia</taxon>
    </lineage>
</organism>
<dbReference type="Pfam" id="PF10673">
    <property type="entry name" value="DUF2487"/>
    <property type="match status" value="1"/>
</dbReference>
<evidence type="ECO:0000313" key="1">
    <source>
        <dbReference type="EMBL" id="MBS4194494.1"/>
    </source>
</evidence>
<comment type="caution">
    <text evidence="1">The sequence shown here is derived from an EMBL/GenBank/DDBJ whole genome shotgun (WGS) entry which is preliminary data.</text>
</comment>
<protein>
    <submittedName>
        <fullName evidence="1">YpiF family protein</fullName>
    </submittedName>
</protein>
<gene>
    <name evidence="1" type="ORF">KHA97_05340</name>
</gene>
<dbReference type="RefSeq" id="WP_213123671.1">
    <property type="nucleotide sequence ID" value="NZ_JAGYPG010000001.1"/>
</dbReference>
<dbReference type="EMBL" id="JAGYPG010000001">
    <property type="protein sequence ID" value="MBS4194494.1"/>
    <property type="molecule type" value="Genomic_DNA"/>
</dbReference>
<reference evidence="1 2" key="1">
    <citation type="submission" date="2021-05" db="EMBL/GenBank/DDBJ databases">
        <title>Novel Bacillus species.</title>
        <authorList>
            <person name="Liu G."/>
        </authorList>
    </citation>
    <scope>NUCLEOTIDE SEQUENCE [LARGE SCALE GENOMIC DNA]</scope>
    <source>
        <strain evidence="2">FJAT-49780</strain>
    </source>
</reference>
<dbReference type="Proteomes" id="UP000681414">
    <property type="component" value="Unassembled WGS sequence"/>
</dbReference>